<dbReference type="Pfam" id="PF04542">
    <property type="entry name" value="Sigma70_r2"/>
    <property type="match status" value="1"/>
</dbReference>
<dbReference type="SUPFAM" id="SSF88946">
    <property type="entry name" value="Sigma2 domain of RNA polymerase sigma factors"/>
    <property type="match status" value="1"/>
</dbReference>
<organism evidence="2 3">
    <name type="scientific">Citricoccus parietis</name>
    <dbReference type="NCBI Taxonomy" id="592307"/>
    <lineage>
        <taxon>Bacteria</taxon>
        <taxon>Bacillati</taxon>
        <taxon>Actinomycetota</taxon>
        <taxon>Actinomycetes</taxon>
        <taxon>Micrococcales</taxon>
        <taxon>Micrococcaceae</taxon>
        <taxon>Citricoccus</taxon>
    </lineage>
</organism>
<evidence type="ECO:0000313" key="3">
    <source>
        <dbReference type="Proteomes" id="UP001589766"/>
    </source>
</evidence>
<feature type="domain" description="RNA polymerase sigma-70 region 2" evidence="1">
    <location>
        <begin position="11"/>
        <end position="73"/>
    </location>
</feature>
<dbReference type="Gene3D" id="1.10.1740.10">
    <property type="match status" value="1"/>
</dbReference>
<comment type="caution">
    <text evidence="2">The sequence shown here is derived from an EMBL/GenBank/DDBJ whole genome shotgun (WGS) entry which is preliminary data.</text>
</comment>
<accession>A0ABV6F2G7</accession>
<evidence type="ECO:0000313" key="2">
    <source>
        <dbReference type="EMBL" id="MFC0247705.1"/>
    </source>
</evidence>
<sequence>MNTLRVDLDNLRPVVAAMVRQYGGPIQDIDDLLQETWLSLQGVRFDPARGDWPTLCRVVARRRAHDYYQRTARNGAQCNGSKADSLEAITAARGDSHFGGSVDDDTGRVDDADELRHVLEDLHLVQNALGMDEGRVDNFLRLHLIYDGDTAAASTDLGISANALRASSREVIALAQVVRAALDSTDRTPSIVATVARVPSAIGRHASVYLGTALAAGGVTAVDAHALAKTTGASFNTARQYWARVRDLARAAAWTFERRGRPAVDHDQLFPGGL</sequence>
<name>A0ABV6F2G7_9MICC</name>
<gene>
    <name evidence="2" type="ORF">ACFFIO_04240</name>
</gene>
<dbReference type="RefSeq" id="WP_378040338.1">
    <property type="nucleotide sequence ID" value="NZ_JBHLWH010000013.1"/>
</dbReference>
<dbReference type="Proteomes" id="UP001589766">
    <property type="component" value="Unassembled WGS sequence"/>
</dbReference>
<keyword evidence="3" id="KW-1185">Reference proteome</keyword>
<dbReference type="InterPro" id="IPR007627">
    <property type="entry name" value="RNA_pol_sigma70_r2"/>
</dbReference>
<dbReference type="EMBL" id="JBHLWH010000013">
    <property type="protein sequence ID" value="MFC0247705.1"/>
    <property type="molecule type" value="Genomic_DNA"/>
</dbReference>
<dbReference type="InterPro" id="IPR013325">
    <property type="entry name" value="RNA_pol_sigma_r2"/>
</dbReference>
<evidence type="ECO:0000259" key="1">
    <source>
        <dbReference type="Pfam" id="PF04542"/>
    </source>
</evidence>
<protein>
    <submittedName>
        <fullName evidence="2">Sigma factor</fullName>
    </submittedName>
</protein>
<proteinExistence type="predicted"/>
<reference evidence="2 3" key="1">
    <citation type="submission" date="2024-09" db="EMBL/GenBank/DDBJ databases">
        <authorList>
            <person name="Sun Q."/>
            <person name="Mori K."/>
        </authorList>
    </citation>
    <scope>NUCLEOTIDE SEQUENCE [LARGE SCALE GENOMIC DNA]</scope>
    <source>
        <strain evidence="2 3">CCM 7609</strain>
    </source>
</reference>